<dbReference type="PANTHER" id="PTHR15204">
    <property type="entry name" value="LARGE PROLINE-RICH PROTEIN BAG6"/>
    <property type="match status" value="1"/>
</dbReference>
<keyword evidence="1" id="KW-0732">Signal</keyword>
<protein>
    <recommendedName>
        <fullName evidence="2">Ubiquitin-like domain-containing protein</fullName>
    </recommendedName>
</protein>
<dbReference type="InterPro" id="IPR000626">
    <property type="entry name" value="Ubiquitin-like_dom"/>
</dbReference>
<feature type="chain" id="PRO_5044777219" description="Ubiquitin-like domain-containing protein" evidence="1">
    <location>
        <begin position="20"/>
        <end position="102"/>
    </location>
</feature>
<reference evidence="3 4" key="1">
    <citation type="journal article" date="2021" name="BMC Biol.">
        <title>Horizontally acquired antibacterial genes associated with adaptive radiation of ladybird beetles.</title>
        <authorList>
            <person name="Li H.S."/>
            <person name="Tang X.F."/>
            <person name="Huang Y.H."/>
            <person name="Xu Z.Y."/>
            <person name="Chen M.L."/>
            <person name="Du X.Y."/>
            <person name="Qiu B.Y."/>
            <person name="Chen P.T."/>
            <person name="Zhang W."/>
            <person name="Slipinski A."/>
            <person name="Escalona H.E."/>
            <person name="Waterhouse R.M."/>
            <person name="Zwick A."/>
            <person name="Pang H."/>
        </authorList>
    </citation>
    <scope>NUCLEOTIDE SEQUENCE [LARGE SCALE GENOMIC DNA]</scope>
    <source>
        <strain evidence="3">SYSU2018</strain>
    </source>
</reference>
<organism evidence="3 4">
    <name type="scientific">Cryptolaemus montrouzieri</name>
    <dbReference type="NCBI Taxonomy" id="559131"/>
    <lineage>
        <taxon>Eukaryota</taxon>
        <taxon>Metazoa</taxon>
        <taxon>Ecdysozoa</taxon>
        <taxon>Arthropoda</taxon>
        <taxon>Hexapoda</taxon>
        <taxon>Insecta</taxon>
        <taxon>Pterygota</taxon>
        <taxon>Neoptera</taxon>
        <taxon>Endopterygota</taxon>
        <taxon>Coleoptera</taxon>
        <taxon>Polyphaga</taxon>
        <taxon>Cucujiformia</taxon>
        <taxon>Coccinelloidea</taxon>
        <taxon>Coccinellidae</taxon>
        <taxon>Scymninae</taxon>
        <taxon>Scymnini</taxon>
        <taxon>Cryptolaemus</taxon>
    </lineage>
</organism>
<name>A0ABD2MXZ8_9CUCU</name>
<proteinExistence type="predicted"/>
<sequence>MKLLPIVFLIFNVTLLVNTKTINDQPKTHEITIKTVIGNILTFRIDENHNVEELKKLIYENTEIPVEKQILFYKGKALDDFQDLGKYKLGKRCTLELFLRYF</sequence>
<dbReference type="PROSITE" id="PS50053">
    <property type="entry name" value="UBIQUITIN_2"/>
    <property type="match status" value="1"/>
</dbReference>
<dbReference type="SUPFAM" id="SSF54236">
    <property type="entry name" value="Ubiquitin-like"/>
    <property type="match status" value="1"/>
</dbReference>
<comment type="caution">
    <text evidence="3">The sequence shown here is derived from an EMBL/GenBank/DDBJ whole genome shotgun (WGS) entry which is preliminary data.</text>
</comment>
<dbReference type="InterPro" id="IPR029071">
    <property type="entry name" value="Ubiquitin-like_domsf"/>
</dbReference>
<evidence type="ECO:0000313" key="4">
    <source>
        <dbReference type="Proteomes" id="UP001516400"/>
    </source>
</evidence>
<dbReference type="AlphaFoldDB" id="A0ABD2MXZ8"/>
<gene>
    <name evidence="3" type="ORF">HHI36_021569</name>
</gene>
<dbReference type="InterPro" id="IPR019956">
    <property type="entry name" value="Ubiquitin_dom"/>
</dbReference>
<evidence type="ECO:0000313" key="3">
    <source>
        <dbReference type="EMBL" id="KAL3271070.1"/>
    </source>
</evidence>
<feature type="signal peptide" evidence="1">
    <location>
        <begin position="1"/>
        <end position="19"/>
    </location>
</feature>
<dbReference type="CDD" id="cd17039">
    <property type="entry name" value="Ubl_ubiquitin_like"/>
    <property type="match status" value="1"/>
</dbReference>
<keyword evidence="4" id="KW-1185">Reference proteome</keyword>
<dbReference type="PANTHER" id="PTHR15204:SF0">
    <property type="entry name" value="LARGE PROLINE-RICH PROTEIN BAG6"/>
    <property type="match status" value="1"/>
</dbReference>
<dbReference type="PRINTS" id="PR00348">
    <property type="entry name" value="UBIQUITIN"/>
</dbReference>
<dbReference type="Gene3D" id="3.10.20.90">
    <property type="entry name" value="Phosphatidylinositol 3-kinase Catalytic Subunit, Chain A, domain 1"/>
    <property type="match status" value="1"/>
</dbReference>
<evidence type="ECO:0000259" key="2">
    <source>
        <dbReference type="PROSITE" id="PS50053"/>
    </source>
</evidence>
<evidence type="ECO:0000256" key="1">
    <source>
        <dbReference type="SAM" id="SignalP"/>
    </source>
</evidence>
<dbReference type="EMBL" id="JABFTP020000042">
    <property type="protein sequence ID" value="KAL3271070.1"/>
    <property type="molecule type" value="Genomic_DNA"/>
</dbReference>
<accession>A0ABD2MXZ8</accession>
<feature type="domain" description="Ubiquitin-like" evidence="2">
    <location>
        <begin position="29"/>
        <end position="102"/>
    </location>
</feature>
<dbReference type="Pfam" id="PF00240">
    <property type="entry name" value="ubiquitin"/>
    <property type="match status" value="1"/>
</dbReference>
<dbReference type="Proteomes" id="UP001516400">
    <property type="component" value="Unassembled WGS sequence"/>
</dbReference>
<dbReference type="SMART" id="SM00213">
    <property type="entry name" value="UBQ"/>
    <property type="match status" value="1"/>
</dbReference>